<feature type="region of interest" description="Disordered" evidence="1">
    <location>
        <begin position="112"/>
        <end position="161"/>
    </location>
</feature>
<sequence>MYKPGKDKEDGWGEFDSEIFDRKVAYMVGLVKTGHKFSIGEWVGGDADEPMYDHEEATKDKKRKQYRGPSREQEGHTLKQRRLSRFFSKKVAGGGHDVAELHAKVKKLSQAFANSDSSSDEDGTDRINESAPGQDGIGLEGMEPELVTDPSGKMDVVPLEAENTRGVDKRVVGKQARILKKLLAKRKGKFSNRKLSGVGWKRREAGCVGTGRKPLFEGSPPAGSDSSSDEDRTDRMNETAPG</sequence>
<gene>
    <name evidence="2" type="ORF">F2Q70_00035399</name>
</gene>
<accession>A0A8S9JTT2</accession>
<protein>
    <submittedName>
        <fullName evidence="2">Uncharacterized protein</fullName>
    </submittedName>
</protein>
<comment type="caution">
    <text evidence="2">The sequence shown here is derived from an EMBL/GenBank/DDBJ whole genome shotgun (WGS) entry which is preliminary data.</text>
</comment>
<feature type="region of interest" description="Disordered" evidence="1">
    <location>
        <begin position="208"/>
        <end position="242"/>
    </location>
</feature>
<name>A0A8S9JTT2_BRACR</name>
<feature type="region of interest" description="Disordered" evidence="1">
    <location>
        <begin position="42"/>
        <end position="78"/>
    </location>
</feature>
<evidence type="ECO:0000256" key="1">
    <source>
        <dbReference type="SAM" id="MobiDB-lite"/>
    </source>
</evidence>
<dbReference type="AlphaFoldDB" id="A0A8S9JTT2"/>
<feature type="compositionally biased region" description="Low complexity" evidence="1">
    <location>
        <begin position="217"/>
        <end position="226"/>
    </location>
</feature>
<evidence type="ECO:0000313" key="2">
    <source>
        <dbReference type="EMBL" id="KAF2585960.1"/>
    </source>
</evidence>
<organism evidence="2">
    <name type="scientific">Brassica cretica</name>
    <name type="common">Mustard</name>
    <dbReference type="NCBI Taxonomy" id="69181"/>
    <lineage>
        <taxon>Eukaryota</taxon>
        <taxon>Viridiplantae</taxon>
        <taxon>Streptophyta</taxon>
        <taxon>Embryophyta</taxon>
        <taxon>Tracheophyta</taxon>
        <taxon>Spermatophyta</taxon>
        <taxon>Magnoliopsida</taxon>
        <taxon>eudicotyledons</taxon>
        <taxon>Gunneridae</taxon>
        <taxon>Pentapetalae</taxon>
        <taxon>rosids</taxon>
        <taxon>malvids</taxon>
        <taxon>Brassicales</taxon>
        <taxon>Brassicaceae</taxon>
        <taxon>Brassiceae</taxon>
        <taxon>Brassica</taxon>
    </lineage>
</organism>
<proteinExistence type="predicted"/>
<dbReference type="EMBL" id="QGKY02000246">
    <property type="protein sequence ID" value="KAF2585960.1"/>
    <property type="molecule type" value="Genomic_DNA"/>
</dbReference>
<reference evidence="2" key="1">
    <citation type="submission" date="2019-12" db="EMBL/GenBank/DDBJ databases">
        <title>Genome sequencing and annotation of Brassica cretica.</title>
        <authorList>
            <person name="Studholme D.J."/>
            <person name="Sarris P.F."/>
        </authorList>
    </citation>
    <scope>NUCLEOTIDE SEQUENCE</scope>
    <source>
        <strain evidence="2">PFS-102/07</strain>
        <tissue evidence="2">Leaf</tissue>
    </source>
</reference>
<feature type="compositionally biased region" description="Basic and acidic residues" evidence="1">
    <location>
        <begin position="229"/>
        <end position="242"/>
    </location>
</feature>